<proteinExistence type="predicted"/>
<keyword evidence="2" id="KW-1185">Reference proteome</keyword>
<gene>
    <name evidence="1" type="ORF">J4Q44_G00255330</name>
</gene>
<name>A0AAN8QEW8_9TELE</name>
<dbReference type="EMBL" id="JAGTTL010000024">
    <property type="protein sequence ID" value="KAK6303079.1"/>
    <property type="molecule type" value="Genomic_DNA"/>
</dbReference>
<evidence type="ECO:0000313" key="2">
    <source>
        <dbReference type="Proteomes" id="UP001356427"/>
    </source>
</evidence>
<comment type="caution">
    <text evidence="1">The sequence shown here is derived from an EMBL/GenBank/DDBJ whole genome shotgun (WGS) entry which is preliminary data.</text>
</comment>
<accession>A0AAN8QEW8</accession>
<organism evidence="1 2">
    <name type="scientific">Coregonus suidteri</name>
    <dbReference type="NCBI Taxonomy" id="861788"/>
    <lineage>
        <taxon>Eukaryota</taxon>
        <taxon>Metazoa</taxon>
        <taxon>Chordata</taxon>
        <taxon>Craniata</taxon>
        <taxon>Vertebrata</taxon>
        <taxon>Euteleostomi</taxon>
        <taxon>Actinopterygii</taxon>
        <taxon>Neopterygii</taxon>
        <taxon>Teleostei</taxon>
        <taxon>Protacanthopterygii</taxon>
        <taxon>Salmoniformes</taxon>
        <taxon>Salmonidae</taxon>
        <taxon>Coregoninae</taxon>
        <taxon>Coregonus</taxon>
    </lineage>
</organism>
<dbReference type="Proteomes" id="UP001356427">
    <property type="component" value="Unassembled WGS sequence"/>
</dbReference>
<protein>
    <submittedName>
        <fullName evidence="1">Uncharacterized protein</fullName>
    </submittedName>
</protein>
<sequence>MKVIAEEGLQDEDHEVMDFLEEDIFGEDEDEECGSAIDGPGGVSKREPISWRRSITCCRADSQAVACPRYPPTSSKILATAQARIHKV</sequence>
<reference evidence="1 2" key="1">
    <citation type="submission" date="2021-04" db="EMBL/GenBank/DDBJ databases">
        <authorList>
            <person name="De Guttry C."/>
            <person name="Zahm M."/>
            <person name="Klopp C."/>
            <person name="Cabau C."/>
            <person name="Louis A."/>
            <person name="Berthelot C."/>
            <person name="Parey E."/>
            <person name="Roest Crollius H."/>
            <person name="Montfort J."/>
            <person name="Robinson-Rechavi M."/>
            <person name="Bucao C."/>
            <person name="Bouchez O."/>
            <person name="Gislard M."/>
            <person name="Lluch J."/>
            <person name="Milhes M."/>
            <person name="Lampietro C."/>
            <person name="Lopez Roques C."/>
            <person name="Donnadieu C."/>
            <person name="Braasch I."/>
            <person name="Desvignes T."/>
            <person name="Postlethwait J."/>
            <person name="Bobe J."/>
            <person name="Wedekind C."/>
            <person name="Guiguen Y."/>
        </authorList>
    </citation>
    <scope>NUCLEOTIDE SEQUENCE [LARGE SCALE GENOMIC DNA]</scope>
    <source>
        <strain evidence="1">Cs_M1</strain>
        <tissue evidence="1">Blood</tissue>
    </source>
</reference>
<dbReference type="AlphaFoldDB" id="A0AAN8QEW8"/>
<evidence type="ECO:0000313" key="1">
    <source>
        <dbReference type="EMBL" id="KAK6303079.1"/>
    </source>
</evidence>